<evidence type="ECO:0000313" key="2">
    <source>
        <dbReference type="Proteomes" id="UP000192223"/>
    </source>
</evidence>
<organism evidence="2 3">
    <name type="scientific">Agrilus planipennis</name>
    <name type="common">Emerald ash borer</name>
    <name type="synonym">Agrilus marcopoli</name>
    <dbReference type="NCBI Taxonomy" id="224129"/>
    <lineage>
        <taxon>Eukaryota</taxon>
        <taxon>Metazoa</taxon>
        <taxon>Ecdysozoa</taxon>
        <taxon>Arthropoda</taxon>
        <taxon>Hexapoda</taxon>
        <taxon>Insecta</taxon>
        <taxon>Pterygota</taxon>
        <taxon>Neoptera</taxon>
        <taxon>Endopterygota</taxon>
        <taxon>Coleoptera</taxon>
        <taxon>Polyphaga</taxon>
        <taxon>Elateriformia</taxon>
        <taxon>Buprestoidea</taxon>
        <taxon>Buprestidae</taxon>
        <taxon>Agrilinae</taxon>
        <taxon>Agrilus</taxon>
    </lineage>
</organism>
<dbReference type="Proteomes" id="UP000192223">
    <property type="component" value="Unplaced"/>
</dbReference>
<feature type="signal peptide" evidence="1">
    <location>
        <begin position="1"/>
        <end position="19"/>
    </location>
</feature>
<accession>A0A1W4WRF2</accession>
<dbReference type="InterPro" id="IPR012674">
    <property type="entry name" value="Calycin"/>
</dbReference>
<keyword evidence="1" id="KW-0732">Signal</keyword>
<evidence type="ECO:0000313" key="3">
    <source>
        <dbReference type="RefSeq" id="XP_018326486.1"/>
    </source>
</evidence>
<dbReference type="RefSeq" id="XP_018326486.1">
    <property type="nucleotide sequence ID" value="XM_018470984.2"/>
</dbReference>
<reference evidence="3" key="1">
    <citation type="submission" date="2025-08" db="UniProtKB">
        <authorList>
            <consortium name="RefSeq"/>
        </authorList>
    </citation>
    <scope>IDENTIFICATION</scope>
    <source>
        <tissue evidence="3">Entire body</tissue>
    </source>
</reference>
<name>A0A1W4WRF2_AGRPL</name>
<evidence type="ECO:0000256" key="1">
    <source>
        <dbReference type="SAM" id="SignalP"/>
    </source>
</evidence>
<dbReference type="GeneID" id="108737856"/>
<feature type="chain" id="PRO_5010737395" evidence="1">
    <location>
        <begin position="20"/>
        <end position="197"/>
    </location>
</feature>
<dbReference type="InParanoid" id="A0A1W4WRF2"/>
<keyword evidence="2" id="KW-1185">Reference proteome</keyword>
<sequence length="197" mass="22084">MFKLLFTIAFLALITYCYSQIASPGQCADRTQLKAAEDYDFAGYVATGRLWYTIFTYNTPGDCLYLNNTMTSNVTANFFWSVKNLTSGTWDSRSGVTTWTPSSGKRDGILTIRRSSDPSNPLVYKMLGTDRDRYSVDYRCVDVNSTSRIEILFARSRSRSFTPQSSAPVFQILEDNGLSDLAAELVYAIQDPNVCTP</sequence>
<gene>
    <name evidence="3" type="primary">LOC108737856</name>
</gene>
<dbReference type="Gene3D" id="2.40.128.20">
    <property type="match status" value="1"/>
</dbReference>
<dbReference type="SUPFAM" id="SSF50814">
    <property type="entry name" value="Lipocalins"/>
    <property type="match status" value="1"/>
</dbReference>
<dbReference type="AlphaFoldDB" id="A0A1W4WRF2"/>
<protein>
    <submittedName>
        <fullName evidence="3">Uncharacterized protein LOC108737856 isoform X1</fullName>
    </submittedName>
</protein>
<dbReference type="STRING" id="224129.A0A1W4WRF2"/>
<proteinExistence type="predicted"/>
<dbReference type="KEGG" id="apln:108737856"/>